<organism evidence="14">
    <name type="scientific">Hydatigena taeniaeformis</name>
    <name type="common">Feline tapeworm</name>
    <name type="synonym">Taenia taeniaeformis</name>
    <dbReference type="NCBI Taxonomy" id="6205"/>
    <lineage>
        <taxon>Eukaryota</taxon>
        <taxon>Metazoa</taxon>
        <taxon>Spiralia</taxon>
        <taxon>Lophotrochozoa</taxon>
        <taxon>Platyhelminthes</taxon>
        <taxon>Cestoda</taxon>
        <taxon>Eucestoda</taxon>
        <taxon>Cyclophyllidea</taxon>
        <taxon>Taeniidae</taxon>
        <taxon>Hydatigera</taxon>
    </lineage>
</organism>
<name>A0A0R3X7I8_HYDTA</name>
<keyword evidence="6" id="KW-0418">Kinase</keyword>
<dbReference type="GO" id="GO:0005730">
    <property type="term" value="C:nucleolus"/>
    <property type="evidence" value="ECO:0007669"/>
    <property type="project" value="UniProtKB-SubCell"/>
</dbReference>
<feature type="domain" description="Clp1 P-loop" evidence="10">
    <location>
        <begin position="208"/>
        <end position="323"/>
    </location>
</feature>
<sequence length="566" mass="61356">MSSDDVVPAAKCSANDHFLRKGDATFIKLQDLPATWLCLLPPKSSWVIYGRSKITLLQKSVVEIFGAHIKNVSSLAVSVYAPSTQVPIDLRTPSTCDVSSNESLSDLVSELANVTSLSQEYLWNRLNDLFTSSADLSHFAAIVLLQPLPCPVIESITKMRCFRNLFSHPICDLTTDKLTVGGDTYSIESASADEGFVESSEMIHFFERNSGKSTLIRRLVNRLLSLGGFGAVAVLDFDPGQSEFTPSGMLSLTIIKNFILGPPFSHALSGLFRPTRQCFYGGTTPSVNPTFYVECLRYVIGDFKECIKAQCPVIVNTMGWTQGKSPIGSAGFASSQDQRDLTLLGHLLSDLVGAETSLPGSGPSGRGGMPLGHPTAHLLDCIPYKVPLTLSEKPEAGRPLAIHLLHQYSGNADTTLYNLPGLANCLNATLVALCSVPQEKIIPPTELGGLTLLSQMPPCECLGFAVVRALNPDSGFIYLTTGVPLEELTRVNAIIRGKVNLPHSLFTEQPLTTEALLSYPTQRQPRPPYLGTDYPIGSGRTGLPTRRHHPRVMHHSPTSLRNSAQL</sequence>
<dbReference type="Gene3D" id="3.40.50.300">
    <property type="entry name" value="P-loop containing nucleotide triphosphate hydrolases"/>
    <property type="match status" value="1"/>
</dbReference>
<dbReference type="PANTHER" id="PTHR12755:SF3">
    <property type="entry name" value="POLYNUCLEOTIDE 5'-HYDROXYL-KINASE NOL9"/>
    <property type="match status" value="1"/>
</dbReference>
<dbReference type="GO" id="GO:0051731">
    <property type="term" value="F:polynucleotide 5'-hydroxyl-kinase activity"/>
    <property type="evidence" value="ECO:0007669"/>
    <property type="project" value="InterPro"/>
</dbReference>
<feature type="domain" description="NOL9 C-terminal" evidence="11">
    <location>
        <begin position="422"/>
        <end position="502"/>
    </location>
</feature>
<evidence type="ECO:0000313" key="14">
    <source>
        <dbReference type="WBParaSite" id="TTAC_0000951301-mRNA-1"/>
    </source>
</evidence>
<gene>
    <name evidence="12" type="ORF">TTAC_LOCUS9498</name>
</gene>
<dbReference type="Pfam" id="PF16575">
    <property type="entry name" value="CLP1_P"/>
    <property type="match status" value="1"/>
</dbReference>
<dbReference type="STRING" id="6205.A0A0R3X7I8"/>
<reference evidence="12 13" key="2">
    <citation type="submission" date="2018-11" db="EMBL/GenBank/DDBJ databases">
        <authorList>
            <consortium name="Pathogen Informatics"/>
        </authorList>
    </citation>
    <scope>NUCLEOTIDE SEQUENCE [LARGE SCALE GENOMIC DNA]</scope>
</reference>
<comment type="subcellular location">
    <subcellularLocation>
        <location evidence="1">Nucleus</location>
        <location evidence="1">Nucleolus</location>
    </subcellularLocation>
</comment>
<keyword evidence="7" id="KW-0067">ATP-binding</keyword>
<evidence type="ECO:0000256" key="7">
    <source>
        <dbReference type="ARBA" id="ARBA00022840"/>
    </source>
</evidence>
<proteinExistence type="inferred from homology"/>
<accession>A0A0R3X7I8</accession>
<evidence type="ECO:0000256" key="6">
    <source>
        <dbReference type="ARBA" id="ARBA00022777"/>
    </source>
</evidence>
<keyword evidence="3" id="KW-0698">rRNA processing</keyword>
<keyword evidence="4" id="KW-0808">Transferase</keyword>
<evidence type="ECO:0000256" key="3">
    <source>
        <dbReference type="ARBA" id="ARBA00022552"/>
    </source>
</evidence>
<keyword evidence="13" id="KW-1185">Reference proteome</keyword>
<feature type="compositionally biased region" description="Basic residues" evidence="9">
    <location>
        <begin position="545"/>
        <end position="554"/>
    </location>
</feature>
<protein>
    <submittedName>
        <fullName evidence="14">CLP1_P domain-containing protein</fullName>
    </submittedName>
</protein>
<reference evidence="14" key="1">
    <citation type="submission" date="2017-02" db="UniProtKB">
        <authorList>
            <consortium name="WormBaseParasite"/>
        </authorList>
    </citation>
    <scope>IDENTIFICATION</scope>
</reference>
<dbReference type="InterPro" id="IPR032319">
    <property type="entry name" value="CLP1_P"/>
</dbReference>
<dbReference type="GO" id="GO:0005524">
    <property type="term" value="F:ATP binding"/>
    <property type="evidence" value="ECO:0007669"/>
    <property type="project" value="UniProtKB-KW"/>
</dbReference>
<dbReference type="PANTHER" id="PTHR12755">
    <property type="entry name" value="CLEAVAGE/POLYADENYLATION FACTOR IA SUBUNIT CLP1P"/>
    <property type="match status" value="1"/>
</dbReference>
<dbReference type="WBParaSite" id="TTAC_0000951301-mRNA-1">
    <property type="protein sequence ID" value="TTAC_0000951301-mRNA-1"/>
    <property type="gene ID" value="TTAC_0000951301"/>
</dbReference>
<evidence type="ECO:0000256" key="5">
    <source>
        <dbReference type="ARBA" id="ARBA00022741"/>
    </source>
</evidence>
<evidence type="ECO:0000256" key="2">
    <source>
        <dbReference type="ARBA" id="ARBA00011003"/>
    </source>
</evidence>
<dbReference type="EMBL" id="UYWX01020850">
    <property type="protein sequence ID" value="VDM34319.1"/>
    <property type="molecule type" value="Genomic_DNA"/>
</dbReference>
<evidence type="ECO:0000256" key="4">
    <source>
        <dbReference type="ARBA" id="ARBA00022679"/>
    </source>
</evidence>
<comment type="similarity">
    <text evidence="2">Belongs to the Clp1 family. NOL9/GRC3 subfamily.</text>
</comment>
<keyword evidence="8" id="KW-0539">Nucleus</keyword>
<evidence type="ECO:0000259" key="10">
    <source>
        <dbReference type="Pfam" id="PF16575"/>
    </source>
</evidence>
<feature type="compositionally biased region" description="Polar residues" evidence="9">
    <location>
        <begin position="556"/>
        <end position="566"/>
    </location>
</feature>
<evidence type="ECO:0000256" key="8">
    <source>
        <dbReference type="ARBA" id="ARBA00023242"/>
    </source>
</evidence>
<dbReference type="InterPro" id="IPR045116">
    <property type="entry name" value="Clp1/Grc3"/>
</dbReference>
<dbReference type="OrthoDB" id="2405412at2759"/>
<dbReference type="InterPro" id="IPR027417">
    <property type="entry name" value="P-loop_NTPase"/>
</dbReference>
<evidence type="ECO:0000259" key="11">
    <source>
        <dbReference type="Pfam" id="PF25467"/>
    </source>
</evidence>
<dbReference type="Pfam" id="PF25467">
    <property type="entry name" value="NOL9_C"/>
    <property type="match status" value="1"/>
</dbReference>
<evidence type="ECO:0000313" key="12">
    <source>
        <dbReference type="EMBL" id="VDM34319.1"/>
    </source>
</evidence>
<evidence type="ECO:0000256" key="9">
    <source>
        <dbReference type="SAM" id="MobiDB-lite"/>
    </source>
</evidence>
<keyword evidence="5" id="KW-0547">Nucleotide-binding</keyword>
<dbReference type="Proteomes" id="UP000274429">
    <property type="component" value="Unassembled WGS sequence"/>
</dbReference>
<feature type="region of interest" description="Disordered" evidence="9">
    <location>
        <begin position="521"/>
        <end position="566"/>
    </location>
</feature>
<evidence type="ECO:0000256" key="1">
    <source>
        <dbReference type="ARBA" id="ARBA00004604"/>
    </source>
</evidence>
<dbReference type="AlphaFoldDB" id="A0A0R3X7I8"/>
<dbReference type="GO" id="GO:0000448">
    <property type="term" value="P:cleavage in ITS2 between 5.8S rRNA and LSU-rRNA of tricistronic rRNA transcript (SSU-rRNA, 5.8S rRNA, LSU-rRNA)"/>
    <property type="evidence" value="ECO:0007669"/>
    <property type="project" value="TreeGrafter"/>
</dbReference>
<evidence type="ECO:0000313" key="13">
    <source>
        <dbReference type="Proteomes" id="UP000274429"/>
    </source>
</evidence>
<dbReference type="InterPro" id="IPR057570">
    <property type="entry name" value="NOL9_C"/>
</dbReference>